<reference evidence="2 3" key="1">
    <citation type="journal article" date="2018" name="Front. Plant Sci.">
        <title>Red Clover (Trifolium pratense) and Zigzag Clover (T. medium) - A Picture of Genomic Similarities and Differences.</title>
        <authorList>
            <person name="Dluhosova J."/>
            <person name="Istvanek J."/>
            <person name="Nedelnik J."/>
            <person name="Repkova J."/>
        </authorList>
    </citation>
    <scope>NUCLEOTIDE SEQUENCE [LARGE SCALE GENOMIC DNA]</scope>
    <source>
        <strain evidence="3">cv. 10/8</strain>
        <tissue evidence="2">Leaf</tissue>
    </source>
</reference>
<proteinExistence type="predicted"/>
<evidence type="ECO:0000313" key="2">
    <source>
        <dbReference type="EMBL" id="MCH90040.1"/>
    </source>
</evidence>
<dbReference type="AlphaFoldDB" id="A0A392MRA1"/>
<name>A0A392MRA1_9FABA</name>
<feature type="non-terminal residue" evidence="2">
    <location>
        <position position="1"/>
    </location>
</feature>
<evidence type="ECO:0000313" key="3">
    <source>
        <dbReference type="Proteomes" id="UP000265520"/>
    </source>
</evidence>
<protein>
    <submittedName>
        <fullName evidence="2">Uncharacterized protein</fullName>
    </submittedName>
</protein>
<dbReference type="EMBL" id="LXQA010017470">
    <property type="protein sequence ID" value="MCH90040.1"/>
    <property type="molecule type" value="Genomic_DNA"/>
</dbReference>
<feature type="region of interest" description="Disordered" evidence="1">
    <location>
        <begin position="40"/>
        <end position="75"/>
    </location>
</feature>
<evidence type="ECO:0000256" key="1">
    <source>
        <dbReference type="SAM" id="MobiDB-lite"/>
    </source>
</evidence>
<organism evidence="2 3">
    <name type="scientific">Trifolium medium</name>
    <dbReference type="NCBI Taxonomy" id="97028"/>
    <lineage>
        <taxon>Eukaryota</taxon>
        <taxon>Viridiplantae</taxon>
        <taxon>Streptophyta</taxon>
        <taxon>Embryophyta</taxon>
        <taxon>Tracheophyta</taxon>
        <taxon>Spermatophyta</taxon>
        <taxon>Magnoliopsida</taxon>
        <taxon>eudicotyledons</taxon>
        <taxon>Gunneridae</taxon>
        <taxon>Pentapetalae</taxon>
        <taxon>rosids</taxon>
        <taxon>fabids</taxon>
        <taxon>Fabales</taxon>
        <taxon>Fabaceae</taxon>
        <taxon>Papilionoideae</taxon>
        <taxon>50 kb inversion clade</taxon>
        <taxon>NPAAA clade</taxon>
        <taxon>Hologalegina</taxon>
        <taxon>IRL clade</taxon>
        <taxon>Trifolieae</taxon>
        <taxon>Trifolium</taxon>
    </lineage>
</organism>
<comment type="caution">
    <text evidence="2">The sequence shown here is derived from an EMBL/GenBank/DDBJ whole genome shotgun (WGS) entry which is preliminary data.</text>
</comment>
<feature type="compositionally biased region" description="Low complexity" evidence="1">
    <location>
        <begin position="48"/>
        <end position="58"/>
    </location>
</feature>
<feature type="compositionally biased region" description="Polar residues" evidence="1">
    <location>
        <begin position="64"/>
        <end position="75"/>
    </location>
</feature>
<dbReference type="Proteomes" id="UP000265520">
    <property type="component" value="Unassembled WGS sequence"/>
</dbReference>
<gene>
    <name evidence="2" type="ORF">A2U01_0010946</name>
</gene>
<keyword evidence="3" id="KW-1185">Reference proteome</keyword>
<sequence>DPPQRDTKLVNPHRQPRVCVNHKACSELGCFSITSGALTTVPSPPTPKSTNLTTTFSTPPSPSGLQERSNTTTTPSLSSVLCNNSQTPLMCTLLHHKFSTLLLTCHFAFQPVF</sequence>
<accession>A0A392MRA1</accession>